<feature type="region of interest" description="Disordered" evidence="5">
    <location>
        <begin position="1"/>
        <end position="50"/>
    </location>
</feature>
<dbReference type="Proteomes" id="UP000714275">
    <property type="component" value="Unassembled WGS sequence"/>
</dbReference>
<feature type="compositionally biased region" description="Polar residues" evidence="5">
    <location>
        <begin position="1"/>
        <end position="24"/>
    </location>
</feature>
<keyword evidence="9" id="KW-1185">Reference proteome</keyword>
<organism evidence="8 9">
    <name type="scientific">Suillus placidus</name>
    <dbReference type="NCBI Taxonomy" id="48579"/>
    <lineage>
        <taxon>Eukaryota</taxon>
        <taxon>Fungi</taxon>
        <taxon>Dikarya</taxon>
        <taxon>Basidiomycota</taxon>
        <taxon>Agaricomycotina</taxon>
        <taxon>Agaricomycetes</taxon>
        <taxon>Agaricomycetidae</taxon>
        <taxon>Boletales</taxon>
        <taxon>Suillineae</taxon>
        <taxon>Suillaceae</taxon>
        <taxon>Suillus</taxon>
    </lineage>
</organism>
<evidence type="ECO:0000259" key="7">
    <source>
        <dbReference type="Pfam" id="PF03168"/>
    </source>
</evidence>
<dbReference type="EMBL" id="JABBWD010000003">
    <property type="protein sequence ID" value="KAG1782660.1"/>
    <property type="molecule type" value="Genomic_DNA"/>
</dbReference>
<sequence>MSQYRDPYSEQQQGGDPSYNQYDTRQPHQAYDQGGYDPHTMGEYRDDPNVNPQVIATSYAPAAQEVNPHEQSEFAKENGRQYQDFKTWRGENTGGLWTRGSRVSCLGRFCCCTMMIAVFLIISILLALLMWVRPPDAIVGTVGPSTTQNAVQLGTGSIAVNLGIDLTVANPNYFAVSFKSISANAYYPINNTLIGTGTETGITFNANSQTNFTFPFALEFSTNMSSSTQILTDLASKCGVGGGAVQDITINLDLTLGLKVLFFVVYPVVKIPASFACPITASEISSLLPSITSLLP</sequence>
<gene>
    <name evidence="8" type="ORF">EV702DRAFT_1232674</name>
</gene>
<dbReference type="InterPro" id="IPR004864">
    <property type="entry name" value="LEA_2"/>
</dbReference>
<keyword evidence="2 6" id="KW-0812">Transmembrane</keyword>
<proteinExistence type="predicted"/>
<name>A0A9P7A6P3_9AGAM</name>
<dbReference type="PANTHER" id="PTHR31234:SF2">
    <property type="entry name" value="OS05G0199100 PROTEIN"/>
    <property type="match status" value="1"/>
</dbReference>
<accession>A0A9P7A6P3</accession>
<dbReference type="OrthoDB" id="20273at2759"/>
<evidence type="ECO:0000256" key="5">
    <source>
        <dbReference type="SAM" id="MobiDB-lite"/>
    </source>
</evidence>
<dbReference type="SUPFAM" id="SSF117070">
    <property type="entry name" value="LEA14-like"/>
    <property type="match status" value="1"/>
</dbReference>
<dbReference type="PANTHER" id="PTHR31234">
    <property type="entry name" value="LATE EMBRYOGENESIS ABUNDANT (LEA) HYDROXYPROLINE-RICH GLYCOPROTEIN FAMILY"/>
    <property type="match status" value="1"/>
</dbReference>
<dbReference type="GO" id="GO:0016020">
    <property type="term" value="C:membrane"/>
    <property type="evidence" value="ECO:0007669"/>
    <property type="project" value="UniProtKB-SubCell"/>
</dbReference>
<evidence type="ECO:0000256" key="6">
    <source>
        <dbReference type="SAM" id="Phobius"/>
    </source>
</evidence>
<evidence type="ECO:0000256" key="3">
    <source>
        <dbReference type="ARBA" id="ARBA00022989"/>
    </source>
</evidence>
<dbReference type="GO" id="GO:0098542">
    <property type="term" value="P:defense response to other organism"/>
    <property type="evidence" value="ECO:0007669"/>
    <property type="project" value="InterPro"/>
</dbReference>
<dbReference type="AlphaFoldDB" id="A0A9P7A6P3"/>
<evidence type="ECO:0000256" key="2">
    <source>
        <dbReference type="ARBA" id="ARBA00022692"/>
    </source>
</evidence>
<keyword evidence="4 6" id="KW-0472">Membrane</keyword>
<feature type="transmembrane region" description="Helical" evidence="6">
    <location>
        <begin position="109"/>
        <end position="132"/>
    </location>
</feature>
<dbReference type="Gene3D" id="2.60.40.1820">
    <property type="match status" value="1"/>
</dbReference>
<protein>
    <recommendedName>
        <fullName evidence="7">Late embryogenesis abundant protein LEA-2 subgroup domain-containing protein</fullName>
    </recommendedName>
</protein>
<feature type="domain" description="Late embryogenesis abundant protein LEA-2 subgroup" evidence="7">
    <location>
        <begin position="166"/>
        <end position="265"/>
    </location>
</feature>
<dbReference type="InterPro" id="IPR044839">
    <property type="entry name" value="NDR1-like"/>
</dbReference>
<evidence type="ECO:0000313" key="9">
    <source>
        <dbReference type="Proteomes" id="UP000714275"/>
    </source>
</evidence>
<evidence type="ECO:0000313" key="8">
    <source>
        <dbReference type="EMBL" id="KAG1782660.1"/>
    </source>
</evidence>
<dbReference type="Pfam" id="PF03168">
    <property type="entry name" value="LEA_2"/>
    <property type="match status" value="1"/>
</dbReference>
<evidence type="ECO:0000256" key="4">
    <source>
        <dbReference type="ARBA" id="ARBA00023136"/>
    </source>
</evidence>
<comment type="caution">
    <text evidence="8">The sequence shown here is derived from an EMBL/GenBank/DDBJ whole genome shotgun (WGS) entry which is preliminary data.</text>
</comment>
<evidence type="ECO:0000256" key="1">
    <source>
        <dbReference type="ARBA" id="ARBA00004167"/>
    </source>
</evidence>
<keyword evidence="3 6" id="KW-1133">Transmembrane helix</keyword>
<reference evidence="8" key="1">
    <citation type="journal article" date="2020" name="New Phytol.">
        <title>Comparative genomics reveals dynamic genome evolution in host specialist ectomycorrhizal fungi.</title>
        <authorList>
            <person name="Lofgren L.A."/>
            <person name="Nguyen N.H."/>
            <person name="Vilgalys R."/>
            <person name="Ruytinx J."/>
            <person name="Liao H.L."/>
            <person name="Branco S."/>
            <person name="Kuo A."/>
            <person name="LaButti K."/>
            <person name="Lipzen A."/>
            <person name="Andreopoulos W."/>
            <person name="Pangilinan J."/>
            <person name="Riley R."/>
            <person name="Hundley H."/>
            <person name="Na H."/>
            <person name="Barry K."/>
            <person name="Grigoriev I.V."/>
            <person name="Stajich J.E."/>
            <person name="Kennedy P.G."/>
        </authorList>
    </citation>
    <scope>NUCLEOTIDE SEQUENCE</scope>
    <source>
        <strain evidence="8">DOB743</strain>
    </source>
</reference>
<comment type="subcellular location">
    <subcellularLocation>
        <location evidence="1">Membrane</location>
        <topology evidence="1">Single-pass membrane protein</topology>
    </subcellularLocation>
</comment>